<evidence type="ECO:0000256" key="8">
    <source>
        <dbReference type="RuleBase" id="RU000416"/>
    </source>
</evidence>
<evidence type="ECO:0000256" key="2">
    <source>
        <dbReference type="ARBA" id="ARBA00022603"/>
    </source>
</evidence>
<keyword evidence="4 7" id="KW-0949">S-adenosyl-L-methionine</keyword>
<evidence type="ECO:0000256" key="5">
    <source>
        <dbReference type="ARBA" id="ARBA00022747"/>
    </source>
</evidence>
<keyword evidence="5" id="KW-0680">Restriction system</keyword>
<evidence type="ECO:0000256" key="6">
    <source>
        <dbReference type="ARBA" id="ARBA00047422"/>
    </source>
</evidence>
<dbReference type="PRINTS" id="PR00105">
    <property type="entry name" value="C5METTRFRASE"/>
</dbReference>
<evidence type="ECO:0000256" key="1">
    <source>
        <dbReference type="ARBA" id="ARBA00011975"/>
    </source>
</evidence>
<protein>
    <recommendedName>
        <fullName evidence="1">DNA (cytosine-5-)-methyltransferase</fullName>
        <ecNumber evidence="1">2.1.1.37</ecNumber>
    </recommendedName>
</protein>
<dbReference type="Gene3D" id="3.90.120.10">
    <property type="entry name" value="DNA Methylase, subunit A, domain 2"/>
    <property type="match status" value="1"/>
</dbReference>
<keyword evidence="10" id="KW-1185">Reference proteome</keyword>
<gene>
    <name evidence="9" type="ordered locus">Mar181_0152</name>
</gene>
<dbReference type="NCBIfam" id="TIGR00675">
    <property type="entry name" value="dcm"/>
    <property type="match status" value="1"/>
</dbReference>
<dbReference type="Proteomes" id="UP000009230">
    <property type="component" value="Chromosome"/>
</dbReference>
<dbReference type="KEGG" id="mpc:Mar181_0152"/>
<proteinExistence type="inferred from homology"/>
<dbReference type="PANTHER" id="PTHR46098">
    <property type="entry name" value="TRNA (CYTOSINE(38)-C(5))-METHYLTRANSFERASE"/>
    <property type="match status" value="1"/>
</dbReference>
<organism evidence="9 10">
    <name type="scientific">Marinomonas posidonica (strain CECT 7376 / NCIMB 14433 / IVIA-Po-181)</name>
    <dbReference type="NCBI Taxonomy" id="491952"/>
    <lineage>
        <taxon>Bacteria</taxon>
        <taxon>Pseudomonadati</taxon>
        <taxon>Pseudomonadota</taxon>
        <taxon>Gammaproteobacteria</taxon>
        <taxon>Oceanospirillales</taxon>
        <taxon>Oceanospirillaceae</taxon>
        <taxon>Marinomonas</taxon>
    </lineage>
</organism>
<evidence type="ECO:0000256" key="4">
    <source>
        <dbReference type="ARBA" id="ARBA00022691"/>
    </source>
</evidence>
<keyword evidence="3 7" id="KW-0808">Transferase</keyword>
<sequence>MNFNMKKNFFEFFAGVGLIREGLSSDNWICSLSSDVSTDKKDTYVKNYGEKDFLLEDIWNISKDISALEGSAFLYTASFPCTDLSISGNRAGLAGIHSGTIKAFFEIIKIKKSKNEEPKVILLENVNGFLNSHNGKDIKHTIEAFSELDYYIDILEIDANFFTAQSRKRIFIIAVEKSLAEKEMKIKNENEEANWWTEFDSNKKIRTAQIKKVILNCPDLKWGIFKINFNNEIHNDLEKYIQKNLPMTSKKWWNQTRKEYLYSQMTRTHKDRLDSLVNAKNLSYSTVFRRMRNGKSTAEIKTDGIAGCLRTPRGGSSKQILIRSGNGSWDVRYLTSREYARLQGLRDSYKLPDIENKALFAMGDAVCVPVISFISKKILTPLYEQWISDNEQSPL</sequence>
<evidence type="ECO:0000256" key="3">
    <source>
        <dbReference type="ARBA" id="ARBA00022679"/>
    </source>
</evidence>
<dbReference type="Pfam" id="PF00145">
    <property type="entry name" value="DNA_methylase"/>
    <property type="match status" value="1"/>
</dbReference>
<feature type="active site" evidence="7">
    <location>
        <position position="81"/>
    </location>
</feature>
<dbReference type="PROSITE" id="PS51679">
    <property type="entry name" value="SAM_MT_C5"/>
    <property type="match status" value="1"/>
</dbReference>
<dbReference type="eggNOG" id="COG0270">
    <property type="taxonomic scope" value="Bacteria"/>
</dbReference>
<dbReference type="InterPro" id="IPR001525">
    <property type="entry name" value="C5_MeTfrase"/>
</dbReference>
<dbReference type="SUPFAM" id="SSF53335">
    <property type="entry name" value="S-adenosyl-L-methionine-dependent methyltransferases"/>
    <property type="match status" value="1"/>
</dbReference>
<dbReference type="GO" id="GO:0003886">
    <property type="term" value="F:DNA (cytosine-5-)-methyltransferase activity"/>
    <property type="evidence" value="ECO:0007669"/>
    <property type="project" value="UniProtKB-EC"/>
</dbReference>
<keyword evidence="2 7" id="KW-0489">Methyltransferase</keyword>
<evidence type="ECO:0000256" key="7">
    <source>
        <dbReference type="PROSITE-ProRule" id="PRU01016"/>
    </source>
</evidence>
<comment type="catalytic activity">
    <reaction evidence="6">
        <text>a 2'-deoxycytidine in DNA + S-adenosyl-L-methionine = a 5-methyl-2'-deoxycytidine in DNA + S-adenosyl-L-homocysteine + H(+)</text>
        <dbReference type="Rhea" id="RHEA:13681"/>
        <dbReference type="Rhea" id="RHEA-COMP:11369"/>
        <dbReference type="Rhea" id="RHEA-COMP:11370"/>
        <dbReference type="ChEBI" id="CHEBI:15378"/>
        <dbReference type="ChEBI" id="CHEBI:57856"/>
        <dbReference type="ChEBI" id="CHEBI:59789"/>
        <dbReference type="ChEBI" id="CHEBI:85452"/>
        <dbReference type="ChEBI" id="CHEBI:85454"/>
        <dbReference type="EC" id="2.1.1.37"/>
    </reaction>
</comment>
<dbReference type="EC" id="2.1.1.37" evidence="1"/>
<dbReference type="InterPro" id="IPR050750">
    <property type="entry name" value="C5-MTase"/>
</dbReference>
<accession>F6CWG5</accession>
<dbReference type="InterPro" id="IPR029063">
    <property type="entry name" value="SAM-dependent_MTases_sf"/>
</dbReference>
<name>F6CWG5_MARPP</name>
<dbReference type="Gene3D" id="3.40.50.150">
    <property type="entry name" value="Vaccinia Virus protein VP39"/>
    <property type="match status" value="1"/>
</dbReference>
<dbReference type="HOGENOM" id="CLU_006958_3_0_6"/>
<evidence type="ECO:0000313" key="9">
    <source>
        <dbReference type="EMBL" id="AEF53220.1"/>
    </source>
</evidence>
<dbReference type="GO" id="GO:0032259">
    <property type="term" value="P:methylation"/>
    <property type="evidence" value="ECO:0007669"/>
    <property type="project" value="UniProtKB-KW"/>
</dbReference>
<dbReference type="PANTHER" id="PTHR46098:SF1">
    <property type="entry name" value="TRNA (CYTOSINE(38)-C(5))-METHYLTRANSFERASE"/>
    <property type="match status" value="1"/>
</dbReference>
<reference evidence="9 10" key="1">
    <citation type="journal article" date="2012" name="Stand. Genomic Sci.">
        <title>Complete genome sequence of Marinomonas posidonica type strain (IVIA-Po-181(T)).</title>
        <authorList>
            <person name="Lucas-Elio P."/>
            <person name="Goodwin L."/>
            <person name="Woyke T."/>
            <person name="Pitluck S."/>
            <person name="Nolan M."/>
            <person name="Kyrpides N.C."/>
            <person name="Detter J.C."/>
            <person name="Copeland A."/>
            <person name="Lu M."/>
            <person name="Bruce D."/>
            <person name="Detter C."/>
            <person name="Tapia R."/>
            <person name="Han S."/>
            <person name="Land M.L."/>
            <person name="Ivanova N."/>
            <person name="Mikhailova N."/>
            <person name="Johnston A.W."/>
            <person name="Sanchez-Amat A."/>
        </authorList>
    </citation>
    <scope>NUCLEOTIDE SEQUENCE [LARGE SCALE GENOMIC DNA]</scope>
    <source>
        <strain evidence="10">CECT 7376 / NCIMB 14433 / IVIA-Po-181</strain>
    </source>
</reference>
<dbReference type="AlphaFoldDB" id="F6CWG5"/>
<dbReference type="GO" id="GO:0009307">
    <property type="term" value="P:DNA restriction-modification system"/>
    <property type="evidence" value="ECO:0007669"/>
    <property type="project" value="UniProtKB-KW"/>
</dbReference>
<dbReference type="EMBL" id="CP002771">
    <property type="protein sequence ID" value="AEF53220.1"/>
    <property type="molecule type" value="Genomic_DNA"/>
</dbReference>
<evidence type="ECO:0000313" key="10">
    <source>
        <dbReference type="Proteomes" id="UP000009230"/>
    </source>
</evidence>
<dbReference type="REBASE" id="35756">
    <property type="entry name" value="M.Mpo181ORF152P"/>
</dbReference>
<dbReference type="STRING" id="491952.Mar181_0152"/>
<comment type="similarity">
    <text evidence="7 8">Belongs to the class I-like SAM-binding methyltransferase superfamily. C5-methyltransferase family.</text>
</comment>